<sequence>MSALSNLLFFLIASIALRLLEFLSNHRIAVFKTKQTKSNTAKATLFLMFVFLCGISYGQSVTEGDLSKPVEQHEGKEIKMIKDFYISYAINVSDSADDRNDTLVRTNLTPDLIAKIRRVTSATNSDPIIRAQDFDKVFANTFNVRQLEGNWYMVSYASGSVDRTNIPIRLRETGGRLLIDYITPEWHGSLYGDSLLCRTEHQVIVDNSTHLSFVKTFYDAYVQAYCDMPVDLSSRLDSLRAKYCSQNALRQIRSANENEDFPGYDLLIDYFDFDQLWIPSIICTPMATGSYRMTYTYWGKSVKSVNIGVVKKGKGYLIDKVWTESRNL</sequence>
<accession>U2C4I1</accession>
<dbReference type="Proteomes" id="UP000016496">
    <property type="component" value="Unassembled WGS sequence"/>
</dbReference>
<dbReference type="PATRIC" id="fig|1321819.3.peg.1691"/>
<dbReference type="HOGENOM" id="CLU_073259_0_0_10"/>
<proteinExistence type="predicted"/>
<evidence type="ECO:0000313" key="2">
    <source>
        <dbReference type="Proteomes" id="UP000016496"/>
    </source>
</evidence>
<reference evidence="1 2" key="1">
    <citation type="submission" date="2013-08" db="EMBL/GenBank/DDBJ databases">
        <authorList>
            <person name="Weinstock G."/>
            <person name="Sodergren E."/>
            <person name="Wylie T."/>
            <person name="Fulton L."/>
            <person name="Fulton R."/>
            <person name="Fronick C."/>
            <person name="O'Laughlin M."/>
            <person name="Godfrey J."/>
            <person name="Miner T."/>
            <person name="Herter B."/>
            <person name="Appelbaum E."/>
            <person name="Cordes M."/>
            <person name="Lek S."/>
            <person name="Wollam A."/>
            <person name="Pepin K.H."/>
            <person name="Palsikar V.B."/>
            <person name="Mitreva M."/>
            <person name="Wilson R.K."/>
        </authorList>
    </citation>
    <scope>NUCLEOTIDE SEQUENCE [LARGE SCALE GENOMIC DNA]</scope>
    <source>
        <strain evidence="1 2">F0041</strain>
    </source>
</reference>
<dbReference type="RefSeq" id="WP_021645283.1">
    <property type="nucleotide sequence ID" value="NZ_KE993102.1"/>
</dbReference>
<protein>
    <submittedName>
        <fullName evidence="1">Uncharacterized protein</fullName>
    </submittedName>
</protein>
<evidence type="ECO:0000313" key="1">
    <source>
        <dbReference type="EMBL" id="ERI85384.1"/>
    </source>
</evidence>
<organism evidence="1 2">
    <name type="scientific">Bacteroides pyogenes F0041</name>
    <dbReference type="NCBI Taxonomy" id="1321819"/>
    <lineage>
        <taxon>Bacteria</taxon>
        <taxon>Pseudomonadati</taxon>
        <taxon>Bacteroidota</taxon>
        <taxon>Bacteroidia</taxon>
        <taxon>Bacteroidales</taxon>
        <taxon>Bacteroidaceae</taxon>
        <taxon>Bacteroides</taxon>
    </lineage>
</organism>
<name>U2C4I1_9BACE</name>
<dbReference type="AlphaFoldDB" id="U2C4I1"/>
<dbReference type="EMBL" id="AWSV01000095">
    <property type="protein sequence ID" value="ERI85384.1"/>
    <property type="molecule type" value="Genomic_DNA"/>
</dbReference>
<dbReference type="OrthoDB" id="1014719at2"/>
<dbReference type="Gene3D" id="3.10.450.50">
    <property type="match status" value="2"/>
</dbReference>
<gene>
    <name evidence="1" type="ORF">HMPREF1981_01827</name>
</gene>
<comment type="caution">
    <text evidence="1">The sequence shown here is derived from an EMBL/GenBank/DDBJ whole genome shotgun (WGS) entry which is preliminary data.</text>
</comment>